<evidence type="ECO:0000313" key="2">
    <source>
        <dbReference type="EMBL" id="MBC1173081.1"/>
    </source>
</evidence>
<reference evidence="2" key="1">
    <citation type="journal article" date="2020" name="BMC">
        <title>Leishmania infection induces a limited differential gene expression in the sand fly midgut.</title>
        <authorList>
            <person name="Coutinho-Abreu I.V."/>
            <person name="Serafim T.D."/>
            <person name="Meneses C."/>
            <person name="Kamhawi S."/>
            <person name="Oliveira F."/>
            <person name="Valenzuela J.G."/>
        </authorList>
    </citation>
    <scope>NUCLEOTIDE SEQUENCE</scope>
    <source>
        <strain evidence="2">Jacobina</strain>
        <tissue evidence="2">Midgut</tissue>
    </source>
</reference>
<dbReference type="AlphaFoldDB" id="A0A7G3AFV0"/>
<proteinExistence type="predicted"/>
<protein>
    <submittedName>
        <fullName evidence="2">Putative secreted protein</fullName>
    </submittedName>
</protein>
<feature type="chain" id="PRO_5028798797" evidence="1">
    <location>
        <begin position="21"/>
        <end position="151"/>
    </location>
</feature>
<keyword evidence="1" id="KW-0732">Signal</keyword>
<evidence type="ECO:0000256" key="1">
    <source>
        <dbReference type="SAM" id="SignalP"/>
    </source>
</evidence>
<organism evidence="2">
    <name type="scientific">Lutzomyia longipalpis</name>
    <name type="common">Sand fly</name>
    <dbReference type="NCBI Taxonomy" id="7200"/>
    <lineage>
        <taxon>Eukaryota</taxon>
        <taxon>Metazoa</taxon>
        <taxon>Ecdysozoa</taxon>
        <taxon>Arthropoda</taxon>
        <taxon>Hexapoda</taxon>
        <taxon>Insecta</taxon>
        <taxon>Pterygota</taxon>
        <taxon>Neoptera</taxon>
        <taxon>Endopterygota</taxon>
        <taxon>Diptera</taxon>
        <taxon>Nematocera</taxon>
        <taxon>Psychodoidea</taxon>
        <taxon>Psychodidae</taxon>
        <taxon>Lutzomyia</taxon>
        <taxon>Lutzomyia</taxon>
    </lineage>
</organism>
<accession>A0A7G3AFV0</accession>
<sequence length="151" mass="16910">MQKVLVFLLFCVIFIRVSLAYPYQQNPYYNSPNNPYPVNGGYNQGGLQQSNSFAKPYEQNQNLQNPYNANGGYNQKGMQNTNNYAGLYDPNCNTQNPQNQYHANGGYAQSNMPQLNYDQGDHARRGLHITGTILGGIADIFNNIGHLPRNG</sequence>
<feature type="signal peptide" evidence="1">
    <location>
        <begin position="1"/>
        <end position="20"/>
    </location>
</feature>
<name>A0A7G3AFV0_LUTLO</name>
<dbReference type="EMBL" id="GITU01004378">
    <property type="protein sequence ID" value="MBC1173081.1"/>
    <property type="molecule type" value="Transcribed_RNA"/>
</dbReference>